<dbReference type="PRINTS" id="PR00344">
    <property type="entry name" value="BCTRLSENSOR"/>
</dbReference>
<dbReference type="STRING" id="857265.WG78_04990"/>
<dbReference type="PATRIC" id="fig|857265.3.peg.1022"/>
<dbReference type="InterPro" id="IPR051315">
    <property type="entry name" value="Bact_Chemotaxis_CheA"/>
</dbReference>
<proteinExistence type="predicted"/>
<reference evidence="16 17" key="1">
    <citation type="submission" date="2015-07" db="EMBL/GenBank/DDBJ databases">
        <title>Draft genome sequence of the Amantichitinum ursilacus IGB-41, a new chitin-degrading bacterium.</title>
        <authorList>
            <person name="Kirstahler P."/>
            <person name="Guenther M."/>
            <person name="Grumaz C."/>
            <person name="Rupp S."/>
            <person name="Zibek S."/>
            <person name="Sohn K."/>
        </authorList>
    </citation>
    <scope>NUCLEOTIDE SEQUENCE [LARGE SCALE GENOMIC DNA]</scope>
    <source>
        <strain evidence="16 17">IGB-41</strain>
    </source>
</reference>
<dbReference type="EMBL" id="LAQT01000003">
    <property type="protein sequence ID" value="KPC53977.1"/>
    <property type="molecule type" value="Genomic_DNA"/>
</dbReference>
<dbReference type="Pfam" id="PF01584">
    <property type="entry name" value="CheW"/>
    <property type="match status" value="1"/>
</dbReference>
<dbReference type="InterPro" id="IPR036890">
    <property type="entry name" value="HATPase_C_sf"/>
</dbReference>
<feature type="domain" description="Histidine kinase" evidence="13">
    <location>
        <begin position="315"/>
        <end position="565"/>
    </location>
</feature>
<name>A0A0N0XJP5_9NEIS</name>
<dbReference type="CDD" id="cd16916">
    <property type="entry name" value="HATPase_CheA-like"/>
    <property type="match status" value="1"/>
</dbReference>
<evidence type="ECO:0000313" key="16">
    <source>
        <dbReference type="EMBL" id="KPC53977.1"/>
    </source>
</evidence>
<evidence type="ECO:0000256" key="3">
    <source>
        <dbReference type="ARBA" id="ARBA00021495"/>
    </source>
</evidence>
<dbReference type="InterPro" id="IPR008207">
    <property type="entry name" value="Sig_transdc_His_kin_Hpt_dom"/>
</dbReference>
<dbReference type="InterPro" id="IPR004105">
    <property type="entry name" value="CheA-like_dim"/>
</dbReference>
<dbReference type="SUPFAM" id="SSF55874">
    <property type="entry name" value="ATPase domain of HSP90 chaperone/DNA topoisomerase II/histidine kinase"/>
    <property type="match status" value="1"/>
</dbReference>
<dbReference type="SMART" id="SM00387">
    <property type="entry name" value="HATPase_c"/>
    <property type="match status" value="1"/>
</dbReference>
<protein>
    <recommendedName>
        <fullName evidence="3">Chemotaxis protein CheA</fullName>
        <ecNumber evidence="2">2.7.13.3</ecNumber>
    </recommendedName>
</protein>
<dbReference type="FunFam" id="3.30.565.10:FF:000016">
    <property type="entry name" value="Chemotaxis protein CheA, putative"/>
    <property type="match status" value="1"/>
</dbReference>
<keyword evidence="8" id="KW-0418">Kinase</keyword>
<keyword evidence="9" id="KW-0067">ATP-binding</keyword>
<evidence type="ECO:0000256" key="2">
    <source>
        <dbReference type="ARBA" id="ARBA00012438"/>
    </source>
</evidence>
<dbReference type="PANTHER" id="PTHR43395:SF10">
    <property type="entry name" value="CHEMOTAXIS PROTEIN CHEA"/>
    <property type="match status" value="1"/>
</dbReference>
<dbReference type="SMART" id="SM01231">
    <property type="entry name" value="H-kinase_dim"/>
    <property type="match status" value="1"/>
</dbReference>
<dbReference type="PROSITE" id="PS50109">
    <property type="entry name" value="HIS_KIN"/>
    <property type="match status" value="1"/>
</dbReference>
<evidence type="ECO:0000259" key="14">
    <source>
        <dbReference type="PROSITE" id="PS50851"/>
    </source>
</evidence>
<keyword evidence="4" id="KW-0145">Chemotaxis</keyword>
<dbReference type="CDD" id="cd00088">
    <property type="entry name" value="HPT"/>
    <property type="match status" value="1"/>
</dbReference>
<evidence type="ECO:0000313" key="17">
    <source>
        <dbReference type="Proteomes" id="UP000037939"/>
    </source>
</evidence>
<evidence type="ECO:0000256" key="8">
    <source>
        <dbReference type="ARBA" id="ARBA00022777"/>
    </source>
</evidence>
<keyword evidence="7" id="KW-0547">Nucleotide-binding</keyword>
<dbReference type="InterPro" id="IPR036641">
    <property type="entry name" value="HPT_dom_sf"/>
</dbReference>
<evidence type="ECO:0000256" key="10">
    <source>
        <dbReference type="ARBA" id="ARBA00023012"/>
    </source>
</evidence>
<evidence type="ECO:0000256" key="5">
    <source>
        <dbReference type="ARBA" id="ARBA00022553"/>
    </source>
</evidence>
<comment type="caution">
    <text evidence="16">The sequence shown here is derived from an EMBL/GenBank/DDBJ whole genome shotgun (WGS) entry which is preliminary data.</text>
</comment>
<dbReference type="InterPro" id="IPR002545">
    <property type="entry name" value="CheW-lke_dom"/>
</dbReference>
<comment type="catalytic activity">
    <reaction evidence="1">
        <text>ATP + protein L-histidine = ADP + protein N-phospho-L-histidine.</text>
        <dbReference type="EC" id="2.7.13.3"/>
    </reaction>
</comment>
<organism evidence="16 17">
    <name type="scientific">Amantichitinum ursilacus</name>
    <dbReference type="NCBI Taxonomy" id="857265"/>
    <lineage>
        <taxon>Bacteria</taxon>
        <taxon>Pseudomonadati</taxon>
        <taxon>Pseudomonadota</taxon>
        <taxon>Betaproteobacteria</taxon>
        <taxon>Neisseriales</taxon>
        <taxon>Chitinibacteraceae</taxon>
        <taxon>Amantichitinum</taxon>
    </lineage>
</organism>
<evidence type="ECO:0000256" key="6">
    <source>
        <dbReference type="ARBA" id="ARBA00022679"/>
    </source>
</evidence>
<sequence>MAASGLDQFLGVFLDEADEHLATVETLLLGLENQQPDAEDQNAIFRAAHSIKGGAATFGLPDVAELTHEVESLLDEVRHGERALDRVLFELVLEAVDVIKLMLSDYRQHGRCLAPHGVMLLPRLRDLLGNAVADAPVVRANAQDESPTRCTLVAPAGESVDIIALLELLGDFRDSRLLPPDNPDQPIVIDCATAADASRLQGVLARELRGCTIILTPLTAAQVADDEGFGLFDDEPVRDILDDGFGLFDDEPTAPADVLTDADFGLFDSEPVVASNAMPVPAAETPFAGFGLFEPAPPKPVAQKVSETVRAAETRAAETIRVNVDKVDQLLNLIGELVITQSMLAQYSSELDPTRHERLLAGVEQLQRNSRDLQESVMAIRMLPVSNIFSRFPRLVRETATRLDKKVTLKLVGESTEIDKGFIEKLADPLTHLIRNSLDHGVETPAHRLQCGKPETATLTLRAFHQGGHIVIQVIDDGAGLDRARILAKAKERNLPAHDGMHDEEVWNLIFEPGFSTAATVNDLSGRGVGMDVVRRNIQQMGGRVDIQSCSGIGTTISLYLPLTLAILDGMAVEVAGETYIVPLTYIAESLQPREQDIKQVSGKGCLLQIRENYVPLASLAELLGTVPGKPHAHEGLCMVLQNDDRQLAVCVDDLLGQHQVVIKSLEANYRKVPYISGATIMGDGRVALILDVESLFRTGRSVSTDPHASTLAA</sequence>
<dbReference type="SMART" id="SM00260">
    <property type="entry name" value="CheW"/>
    <property type="match status" value="1"/>
</dbReference>
<feature type="modified residue" description="Phosphohistidine" evidence="12">
    <location>
        <position position="49"/>
    </location>
</feature>
<dbReference type="Pfam" id="PF02518">
    <property type="entry name" value="HATPase_c"/>
    <property type="match status" value="1"/>
</dbReference>
<evidence type="ECO:0000256" key="4">
    <source>
        <dbReference type="ARBA" id="ARBA00022500"/>
    </source>
</evidence>
<dbReference type="Gene3D" id="1.10.287.560">
    <property type="entry name" value="Histidine kinase CheA-like, homodimeric domain"/>
    <property type="match status" value="1"/>
</dbReference>
<dbReference type="SUPFAM" id="SSF50341">
    <property type="entry name" value="CheW-like"/>
    <property type="match status" value="1"/>
</dbReference>
<keyword evidence="10" id="KW-0902">Two-component regulatory system</keyword>
<dbReference type="EC" id="2.7.13.3" evidence="2"/>
<dbReference type="AlphaFoldDB" id="A0A0N0XJP5"/>
<dbReference type="SUPFAM" id="SSF47384">
    <property type="entry name" value="Homodimeric domain of signal transducing histidine kinase"/>
    <property type="match status" value="1"/>
</dbReference>
<feature type="domain" description="CheW-like" evidence="14">
    <location>
        <begin position="567"/>
        <end position="702"/>
    </location>
</feature>
<dbReference type="Gene3D" id="2.30.30.40">
    <property type="entry name" value="SH3 Domains"/>
    <property type="match status" value="1"/>
</dbReference>
<evidence type="ECO:0000256" key="12">
    <source>
        <dbReference type="PROSITE-ProRule" id="PRU00110"/>
    </source>
</evidence>
<dbReference type="InterPro" id="IPR005467">
    <property type="entry name" value="His_kinase_dom"/>
</dbReference>
<dbReference type="CDD" id="cd00731">
    <property type="entry name" value="CheA_reg"/>
    <property type="match status" value="1"/>
</dbReference>
<dbReference type="GO" id="GO:0000155">
    <property type="term" value="F:phosphorelay sensor kinase activity"/>
    <property type="evidence" value="ECO:0007669"/>
    <property type="project" value="InterPro"/>
</dbReference>
<dbReference type="GO" id="GO:0005524">
    <property type="term" value="F:ATP binding"/>
    <property type="evidence" value="ECO:0007669"/>
    <property type="project" value="UniProtKB-KW"/>
</dbReference>
<dbReference type="InterPro" id="IPR037006">
    <property type="entry name" value="CheA-like_homodim_sf"/>
</dbReference>
<dbReference type="OrthoDB" id="9146932at2"/>
<evidence type="ECO:0000259" key="13">
    <source>
        <dbReference type="PROSITE" id="PS50109"/>
    </source>
</evidence>
<dbReference type="SUPFAM" id="SSF47226">
    <property type="entry name" value="Histidine-containing phosphotransfer domain, HPT domain"/>
    <property type="match status" value="1"/>
</dbReference>
<dbReference type="PROSITE" id="PS50894">
    <property type="entry name" value="HPT"/>
    <property type="match status" value="1"/>
</dbReference>
<dbReference type="GO" id="GO:0006935">
    <property type="term" value="P:chemotaxis"/>
    <property type="evidence" value="ECO:0007669"/>
    <property type="project" value="UniProtKB-KW"/>
</dbReference>
<dbReference type="InterPro" id="IPR036061">
    <property type="entry name" value="CheW-like_dom_sf"/>
</dbReference>
<evidence type="ECO:0000259" key="15">
    <source>
        <dbReference type="PROSITE" id="PS50894"/>
    </source>
</evidence>
<evidence type="ECO:0000256" key="11">
    <source>
        <dbReference type="ARBA" id="ARBA00035100"/>
    </source>
</evidence>
<evidence type="ECO:0000256" key="7">
    <source>
        <dbReference type="ARBA" id="ARBA00022741"/>
    </source>
</evidence>
<dbReference type="Pfam" id="PF01627">
    <property type="entry name" value="Hpt"/>
    <property type="match status" value="1"/>
</dbReference>
<comment type="function">
    <text evidence="11">Involved in the transmission of sensory signals from the chemoreceptors to the flagellar motors. CheA is autophosphorylated; it can transfer its phosphate group to either CheB or CheY.</text>
</comment>
<dbReference type="FunFam" id="2.30.30.40:FF:000048">
    <property type="entry name" value="Chemotaxis protein CheA, putative"/>
    <property type="match status" value="1"/>
</dbReference>
<gene>
    <name evidence="16" type="primary">cheA_2</name>
    <name evidence="16" type="ORF">WG78_04990</name>
</gene>
<dbReference type="Gene3D" id="3.30.565.10">
    <property type="entry name" value="Histidine kinase-like ATPase, C-terminal domain"/>
    <property type="match status" value="1"/>
</dbReference>
<dbReference type="InterPro" id="IPR003594">
    <property type="entry name" value="HATPase_dom"/>
</dbReference>
<accession>A0A0N0XJP5</accession>
<evidence type="ECO:0000256" key="1">
    <source>
        <dbReference type="ARBA" id="ARBA00000085"/>
    </source>
</evidence>
<evidence type="ECO:0000256" key="9">
    <source>
        <dbReference type="ARBA" id="ARBA00022840"/>
    </source>
</evidence>
<dbReference type="Proteomes" id="UP000037939">
    <property type="component" value="Unassembled WGS sequence"/>
</dbReference>
<dbReference type="PROSITE" id="PS50851">
    <property type="entry name" value="CHEW"/>
    <property type="match status" value="1"/>
</dbReference>
<keyword evidence="17" id="KW-1185">Reference proteome</keyword>
<dbReference type="Gene3D" id="1.20.120.160">
    <property type="entry name" value="HPT domain"/>
    <property type="match status" value="1"/>
</dbReference>
<keyword evidence="6 16" id="KW-0808">Transferase</keyword>
<dbReference type="Pfam" id="PF02895">
    <property type="entry name" value="H-kinase_dim"/>
    <property type="match status" value="1"/>
</dbReference>
<dbReference type="SMART" id="SM00073">
    <property type="entry name" value="HPT"/>
    <property type="match status" value="1"/>
</dbReference>
<feature type="domain" description="HPt" evidence="15">
    <location>
        <begin position="2"/>
        <end position="106"/>
    </location>
</feature>
<dbReference type="GO" id="GO:0005737">
    <property type="term" value="C:cytoplasm"/>
    <property type="evidence" value="ECO:0007669"/>
    <property type="project" value="InterPro"/>
</dbReference>
<dbReference type="InterPro" id="IPR036097">
    <property type="entry name" value="HisK_dim/P_sf"/>
</dbReference>
<dbReference type="PANTHER" id="PTHR43395">
    <property type="entry name" value="SENSOR HISTIDINE KINASE CHEA"/>
    <property type="match status" value="1"/>
</dbReference>
<keyword evidence="5 12" id="KW-0597">Phosphoprotein</keyword>
<dbReference type="InterPro" id="IPR004358">
    <property type="entry name" value="Sig_transdc_His_kin-like_C"/>
</dbReference>